<sequence length="239" mass="25635">MKHILFIVTNTAEIGPKNRKTGYFFPEVAHPYHEFIAQGYTVDFATLKGGTPPADGYDASDPLQKEFLDGKGFARLNNSQKLSEVDASRYDAVFIPGGLGPMVDLAQDPLVKKTVVEVYERGQVLGAVCHGPVALLHAKLSNGNYLVDGKKISAFTDEEEKGYAIEDVPFLLETALREQGAAFTDVTPWQPLSVVDGRLVTGQNPASASAVALDMIKLLEANPTTAPASKAQTAVSANN</sequence>
<feature type="domain" description="DJ-1/PfpI" evidence="4">
    <location>
        <begin position="27"/>
        <end position="217"/>
    </location>
</feature>
<proteinExistence type="inferred from homology"/>
<dbReference type="Gene3D" id="3.40.50.880">
    <property type="match status" value="1"/>
</dbReference>
<gene>
    <name evidence="5" type="ORF">BXP70_17645</name>
</gene>
<dbReference type="GO" id="GO:0019243">
    <property type="term" value="P:methylglyoxal catabolic process to D-lactate via S-lactoyl-glutathione"/>
    <property type="evidence" value="ECO:0007669"/>
    <property type="project" value="TreeGrafter"/>
</dbReference>
<evidence type="ECO:0000256" key="2">
    <source>
        <dbReference type="ARBA" id="ARBA00023239"/>
    </source>
</evidence>
<dbReference type="Proteomes" id="UP000194873">
    <property type="component" value="Unassembled WGS sequence"/>
</dbReference>
<dbReference type="InterPro" id="IPR050325">
    <property type="entry name" value="Prot/Nucl_acid_deglycase"/>
</dbReference>
<dbReference type="AlphaFoldDB" id="A0A243WB00"/>
<dbReference type="RefSeq" id="WP_086595414.1">
    <property type="nucleotide sequence ID" value="NZ_MTSE01000009.1"/>
</dbReference>
<evidence type="ECO:0000313" key="5">
    <source>
        <dbReference type="EMBL" id="OUJ72725.1"/>
    </source>
</evidence>
<dbReference type="PANTHER" id="PTHR48094:SF11">
    <property type="entry name" value="GLUTATHIONE-INDEPENDENT GLYOXALASE HSP31-RELATED"/>
    <property type="match status" value="1"/>
</dbReference>
<dbReference type="InterPro" id="IPR002818">
    <property type="entry name" value="DJ-1/PfpI"/>
</dbReference>
<evidence type="ECO:0000313" key="6">
    <source>
        <dbReference type="Proteomes" id="UP000194873"/>
    </source>
</evidence>
<dbReference type="SUPFAM" id="SSF52317">
    <property type="entry name" value="Class I glutamine amidotransferase-like"/>
    <property type="match status" value="1"/>
</dbReference>
<dbReference type="PANTHER" id="PTHR48094">
    <property type="entry name" value="PROTEIN/NUCLEIC ACID DEGLYCASE DJ-1-RELATED"/>
    <property type="match status" value="1"/>
</dbReference>
<keyword evidence="6" id="KW-1185">Reference proteome</keyword>
<name>A0A243WB00_9BACT</name>
<dbReference type="CDD" id="cd03141">
    <property type="entry name" value="GATase1_Hsp31_like"/>
    <property type="match status" value="1"/>
</dbReference>
<evidence type="ECO:0000256" key="1">
    <source>
        <dbReference type="ARBA" id="ARBA00023016"/>
    </source>
</evidence>
<comment type="caution">
    <text evidence="5">The sequence shown here is derived from an EMBL/GenBank/DDBJ whole genome shotgun (WGS) entry which is preliminary data.</text>
</comment>
<keyword evidence="2" id="KW-0456">Lyase</keyword>
<dbReference type="GO" id="GO:0005737">
    <property type="term" value="C:cytoplasm"/>
    <property type="evidence" value="ECO:0007669"/>
    <property type="project" value="TreeGrafter"/>
</dbReference>
<comment type="similarity">
    <text evidence="3">Belongs to the peptidase C56 family. HSP31-like subfamily.</text>
</comment>
<accession>A0A243WB00</accession>
<dbReference type="EMBL" id="MTSE01000009">
    <property type="protein sequence ID" value="OUJ72725.1"/>
    <property type="molecule type" value="Genomic_DNA"/>
</dbReference>
<evidence type="ECO:0000259" key="4">
    <source>
        <dbReference type="Pfam" id="PF01965"/>
    </source>
</evidence>
<organism evidence="5 6">
    <name type="scientific">Hymenobacter crusticola</name>
    <dbReference type="NCBI Taxonomy" id="1770526"/>
    <lineage>
        <taxon>Bacteria</taxon>
        <taxon>Pseudomonadati</taxon>
        <taxon>Bacteroidota</taxon>
        <taxon>Cytophagia</taxon>
        <taxon>Cytophagales</taxon>
        <taxon>Hymenobacteraceae</taxon>
        <taxon>Hymenobacter</taxon>
    </lineage>
</organism>
<reference evidence="5 6" key="1">
    <citation type="submission" date="2017-01" db="EMBL/GenBank/DDBJ databases">
        <title>A new Hymenobacter.</title>
        <authorList>
            <person name="Liang Y."/>
            <person name="Feng F."/>
        </authorList>
    </citation>
    <scope>NUCLEOTIDE SEQUENCE [LARGE SCALE GENOMIC DNA]</scope>
    <source>
        <strain evidence="5">MIMBbqt21</strain>
    </source>
</reference>
<evidence type="ECO:0000256" key="3">
    <source>
        <dbReference type="ARBA" id="ARBA00038493"/>
    </source>
</evidence>
<dbReference type="GO" id="GO:0019172">
    <property type="term" value="F:glyoxalase III activity"/>
    <property type="evidence" value="ECO:0007669"/>
    <property type="project" value="TreeGrafter"/>
</dbReference>
<dbReference type="InterPro" id="IPR029062">
    <property type="entry name" value="Class_I_gatase-like"/>
</dbReference>
<dbReference type="OrthoDB" id="9792284at2"/>
<keyword evidence="1" id="KW-0346">Stress response</keyword>
<dbReference type="Pfam" id="PF01965">
    <property type="entry name" value="DJ-1_PfpI"/>
    <property type="match status" value="1"/>
</dbReference>
<protein>
    <recommendedName>
        <fullName evidence="4">DJ-1/PfpI domain-containing protein</fullName>
    </recommendedName>
</protein>